<feature type="region of interest" description="Disordered" evidence="1">
    <location>
        <begin position="530"/>
        <end position="570"/>
    </location>
</feature>
<dbReference type="SUPFAM" id="SSF54001">
    <property type="entry name" value="Cysteine proteinases"/>
    <property type="match status" value="1"/>
</dbReference>
<organism evidence="3 4">
    <name type="scientific">Oryza sativa subsp. japonica</name>
    <name type="common">Rice</name>
    <dbReference type="NCBI Taxonomy" id="39947"/>
    <lineage>
        <taxon>Eukaryota</taxon>
        <taxon>Viridiplantae</taxon>
        <taxon>Streptophyta</taxon>
        <taxon>Embryophyta</taxon>
        <taxon>Tracheophyta</taxon>
        <taxon>Spermatophyta</taxon>
        <taxon>Magnoliopsida</taxon>
        <taxon>Liliopsida</taxon>
        <taxon>Poales</taxon>
        <taxon>Poaceae</taxon>
        <taxon>BOP clade</taxon>
        <taxon>Oryzoideae</taxon>
        <taxon>Oryzeae</taxon>
        <taxon>Oryzinae</taxon>
        <taxon>Oryza</taxon>
        <taxon>Oryza sativa</taxon>
    </lineage>
</organism>
<evidence type="ECO:0000313" key="3">
    <source>
        <dbReference type="EMBL" id="AAM74351.1"/>
    </source>
</evidence>
<feature type="compositionally biased region" description="Basic and acidic residues" evidence="1">
    <location>
        <begin position="550"/>
        <end position="570"/>
    </location>
</feature>
<reference evidence="4" key="2">
    <citation type="journal article" date="2008" name="Nucleic Acids Res.">
        <title>The rice annotation project database (RAP-DB): 2008 update.</title>
        <authorList>
            <consortium name="The rice annotation project (RAP)"/>
        </authorList>
    </citation>
    <scope>GENOME REANNOTATION</scope>
    <source>
        <strain evidence="4">cv. Nipponbare</strain>
    </source>
</reference>
<dbReference type="InterPro" id="IPR058352">
    <property type="entry name" value="DUF8039"/>
</dbReference>
<feature type="compositionally biased region" description="Basic and acidic residues" evidence="1">
    <location>
        <begin position="531"/>
        <end position="543"/>
    </location>
</feature>
<proteinExistence type="predicted"/>
<feature type="compositionally biased region" description="Basic and acidic residues" evidence="1">
    <location>
        <begin position="1"/>
        <end position="12"/>
    </location>
</feature>
<dbReference type="EMBL" id="AC115686">
    <property type="protein sequence ID" value="AAM74351.1"/>
    <property type="molecule type" value="Genomic_DNA"/>
</dbReference>
<dbReference type="AlphaFoldDB" id="Q7G3S0"/>
<feature type="region of interest" description="Disordered" evidence="1">
    <location>
        <begin position="463"/>
        <end position="509"/>
    </location>
</feature>
<accession>Q7G3S0</accession>
<sequence>MADSAKRDEDKASPPASQAIVVASQPNVEASTAIVVASQPTRPPADGSSSDDSDEPGKYSSPSDPHPSPKRRRKVDGQQDDADYVPLKKAEKAPCRSRRRAEKSTQIEDVPATTSDTKNKPKSPKRRKGERSINKINNGVYVITHISPKGEPLAPATARAKFSSQCGVIDEIKKRFQFPDGSEAMARNCALQTMDKAWRGWKNTLNRNYVKKGKTPYKKYGKITLSQWDEFVKFKTSKEEMEKSKVMSDLAKRNKWHHRLGSGGYAPKIEQWNKEEEEMKRMGVPVPMENWNVRSKQWMKARTPKITAEGKVQFEDPELQVVADKIDDLSTKEKKGEFTPQREKDVLSQALGNREHGGWDPKEPEPEYPFEDLQETKPCRLHIPIGRARRTLEAAKGIAIPGRNYHGGFIESAYAKVQPQEVNPGFESYDLDIPTHDGITVLGDVVDLVILWHKKNIIFSNVAAGPGKPPRPPKHRSLKDKAEEAKIPLPTKGPDTPDLPHKEHEVQSVPDVEEPDVALPDVQVLSSIEPTIHEDPNPTRDPVEETTVEATDKDKSEVPRVLRSHDPKKKDEHKEKYMVSVFRGGKERALLRGDDAKKAAALSGPKYIWTEDCLEKFELDKAFLPDWALDEAPWEMKRLHTWYMDASKKGLTNITIQSPANVFAGEGFFWLDFSDLHAIYRRDKMDLKGKTPAEIAEYKKSLHKQKMTTVTQYIGRAFLHFQNKRVIKAAYNFKDQYICFLIDPKAGVVTVLDPLDYSHTMYRHFLQILQYAYNYYKFKGGEQTKTREKLLVHTYWPCHKQPRGTILCRYYACEYLRVNGRYRVNAEDLPRIERREGFDDTSIKNVQQDLCHFIHRECYHVIGKYFDQDSILATSDEFKALREWSNAMP</sequence>
<dbReference type="PANTHER" id="PTHR33018:SF19">
    <property type="entry name" value="OS12G0558775 PROTEIN"/>
    <property type="match status" value="1"/>
</dbReference>
<evidence type="ECO:0000256" key="1">
    <source>
        <dbReference type="SAM" id="MobiDB-lite"/>
    </source>
</evidence>
<dbReference type="Proteomes" id="UP000000763">
    <property type="component" value="Chromosome 10"/>
</dbReference>
<name>Q7G3S0_ORYSJ</name>
<gene>
    <name evidence="3" type="ORF">OJ1325D05.18</name>
</gene>
<feature type="region of interest" description="Disordered" evidence="1">
    <location>
        <begin position="1"/>
        <end position="132"/>
    </location>
</feature>
<dbReference type="InterPro" id="IPR038765">
    <property type="entry name" value="Papain-like_cys_pep_sf"/>
</dbReference>
<dbReference type="PANTHER" id="PTHR33018">
    <property type="entry name" value="OS10G0338966 PROTEIN-RELATED"/>
    <property type="match status" value="1"/>
</dbReference>
<feature type="domain" description="DUF8039" evidence="2">
    <location>
        <begin position="369"/>
        <end position="459"/>
    </location>
</feature>
<reference evidence="4" key="1">
    <citation type="journal article" date="2005" name="Nature">
        <title>The map-based sequence of the rice genome.</title>
        <authorList>
            <consortium name="International rice genome sequencing project (IRGSP)"/>
            <person name="Matsumoto T."/>
            <person name="Wu J."/>
            <person name="Kanamori H."/>
            <person name="Katayose Y."/>
            <person name="Fujisawa M."/>
            <person name="Namiki N."/>
            <person name="Mizuno H."/>
            <person name="Yamamoto K."/>
            <person name="Antonio B.A."/>
            <person name="Baba T."/>
            <person name="Sakata K."/>
            <person name="Nagamura Y."/>
            <person name="Aoki H."/>
            <person name="Arikawa K."/>
            <person name="Arita K."/>
            <person name="Bito T."/>
            <person name="Chiden Y."/>
            <person name="Fujitsuka N."/>
            <person name="Fukunaka R."/>
            <person name="Hamada M."/>
            <person name="Harada C."/>
            <person name="Hayashi A."/>
            <person name="Hijishita S."/>
            <person name="Honda M."/>
            <person name="Hosokawa S."/>
            <person name="Ichikawa Y."/>
            <person name="Idonuma A."/>
            <person name="Iijima M."/>
            <person name="Ikeda M."/>
            <person name="Ikeno M."/>
            <person name="Ito K."/>
            <person name="Ito S."/>
            <person name="Ito T."/>
            <person name="Ito Y."/>
            <person name="Ito Y."/>
            <person name="Iwabuchi A."/>
            <person name="Kamiya K."/>
            <person name="Karasawa W."/>
            <person name="Kurita K."/>
            <person name="Katagiri S."/>
            <person name="Kikuta A."/>
            <person name="Kobayashi H."/>
            <person name="Kobayashi N."/>
            <person name="Machita K."/>
            <person name="Maehara T."/>
            <person name="Masukawa M."/>
            <person name="Mizubayashi T."/>
            <person name="Mukai Y."/>
            <person name="Nagasaki H."/>
            <person name="Nagata Y."/>
            <person name="Naito S."/>
            <person name="Nakashima M."/>
            <person name="Nakama Y."/>
            <person name="Nakamichi Y."/>
            <person name="Nakamura M."/>
            <person name="Meguro A."/>
            <person name="Negishi M."/>
            <person name="Ohta I."/>
            <person name="Ohta T."/>
            <person name="Okamoto M."/>
            <person name="Ono N."/>
            <person name="Saji S."/>
            <person name="Sakaguchi M."/>
            <person name="Sakai K."/>
            <person name="Shibata M."/>
            <person name="Shimokawa T."/>
            <person name="Song J."/>
            <person name="Takazaki Y."/>
            <person name="Terasawa K."/>
            <person name="Tsugane M."/>
            <person name="Tsuji K."/>
            <person name="Ueda S."/>
            <person name="Waki K."/>
            <person name="Yamagata H."/>
            <person name="Yamamoto M."/>
            <person name="Yamamoto S."/>
            <person name="Yamane H."/>
            <person name="Yoshiki S."/>
            <person name="Yoshihara R."/>
            <person name="Yukawa K."/>
            <person name="Zhong H."/>
            <person name="Yano M."/>
            <person name="Yuan Q."/>
            <person name="Ouyang S."/>
            <person name="Liu J."/>
            <person name="Jones K.M."/>
            <person name="Gansberger K."/>
            <person name="Moffat K."/>
            <person name="Hill J."/>
            <person name="Bera J."/>
            <person name="Fadrosh D."/>
            <person name="Jin S."/>
            <person name="Johri S."/>
            <person name="Kim M."/>
            <person name="Overton L."/>
            <person name="Reardon M."/>
            <person name="Tsitrin T."/>
            <person name="Vuong H."/>
            <person name="Weaver B."/>
            <person name="Ciecko A."/>
            <person name="Tallon L."/>
            <person name="Jackson J."/>
            <person name="Pai G."/>
            <person name="Aken S.V."/>
            <person name="Utterback T."/>
            <person name="Reidmuller S."/>
            <person name="Feldblyum T."/>
            <person name="Hsiao J."/>
            <person name="Zismann V."/>
            <person name="Iobst S."/>
            <person name="de Vazeille A.R."/>
            <person name="Buell C.R."/>
            <person name="Ying K."/>
            <person name="Li Y."/>
            <person name="Lu T."/>
            <person name="Huang Y."/>
            <person name="Zhao Q."/>
            <person name="Feng Q."/>
            <person name="Zhang L."/>
            <person name="Zhu J."/>
            <person name="Weng Q."/>
            <person name="Mu J."/>
            <person name="Lu Y."/>
            <person name="Fan D."/>
            <person name="Liu Y."/>
            <person name="Guan J."/>
            <person name="Zhang Y."/>
            <person name="Yu S."/>
            <person name="Liu X."/>
            <person name="Zhang Y."/>
            <person name="Hong G."/>
            <person name="Han B."/>
            <person name="Choisne N."/>
            <person name="Demange N."/>
            <person name="Orjeda G."/>
            <person name="Samain S."/>
            <person name="Cattolico L."/>
            <person name="Pelletier E."/>
            <person name="Couloux A."/>
            <person name="Segurens B."/>
            <person name="Wincker P."/>
            <person name="D'Hont A."/>
            <person name="Scarpelli C."/>
            <person name="Weissenbach J."/>
            <person name="Salanoubat M."/>
            <person name="Quetier F."/>
            <person name="Yu Y."/>
            <person name="Kim H.R."/>
            <person name="Rambo T."/>
            <person name="Currie J."/>
            <person name="Collura K."/>
            <person name="Luo M."/>
            <person name="Yang T."/>
            <person name="Ammiraju J.S.S."/>
            <person name="Engler F."/>
            <person name="Soderlund C."/>
            <person name="Wing R.A."/>
            <person name="Palmer L.E."/>
            <person name="de la Bastide M."/>
            <person name="Spiegel L."/>
            <person name="Nascimento L."/>
            <person name="Zutavern T."/>
            <person name="O'Shaughnessy A."/>
            <person name="Dike S."/>
            <person name="Dedhia N."/>
            <person name="Preston R."/>
            <person name="Balija V."/>
            <person name="McCombie W.R."/>
            <person name="Chow T."/>
            <person name="Chen H."/>
            <person name="Chung M."/>
            <person name="Chen C."/>
            <person name="Shaw J."/>
            <person name="Wu H."/>
            <person name="Hsiao K."/>
            <person name="Chao Y."/>
            <person name="Chu M."/>
            <person name="Cheng C."/>
            <person name="Hour A."/>
            <person name="Lee P."/>
            <person name="Lin S."/>
            <person name="Lin Y."/>
            <person name="Liou J."/>
            <person name="Liu S."/>
            <person name="Hsing Y."/>
            <person name="Raghuvanshi S."/>
            <person name="Mohanty A."/>
            <person name="Bharti A.K."/>
            <person name="Gaur A."/>
            <person name="Gupta V."/>
            <person name="Kumar D."/>
            <person name="Ravi V."/>
            <person name="Vij S."/>
            <person name="Kapur A."/>
            <person name="Khurana P."/>
            <person name="Khurana P."/>
            <person name="Khurana J.P."/>
            <person name="Tyagi A.K."/>
            <person name="Gaikwad K."/>
            <person name="Singh A."/>
            <person name="Dalal V."/>
            <person name="Srivastava S."/>
            <person name="Dixit A."/>
            <person name="Pal A.K."/>
            <person name="Ghazi I.A."/>
            <person name="Yadav M."/>
            <person name="Pandit A."/>
            <person name="Bhargava A."/>
            <person name="Sureshbabu K."/>
            <person name="Batra K."/>
            <person name="Sharma T.R."/>
            <person name="Mohapatra T."/>
            <person name="Singh N.K."/>
            <person name="Messing J."/>
            <person name="Nelson A.B."/>
            <person name="Fuks G."/>
            <person name="Kavchok S."/>
            <person name="Keizer G."/>
            <person name="Linton E."/>
            <person name="Llaca V."/>
            <person name="Song R."/>
            <person name="Tanyolac B."/>
            <person name="Young S."/>
            <person name="Ho-Il K."/>
            <person name="Hahn J.H."/>
            <person name="Sangsakoo G."/>
            <person name="Vanavichit A."/>
            <person name="de Mattos Luiz.A.T."/>
            <person name="Zimmer P.D."/>
            <person name="Malone G."/>
            <person name="Dellagostin O."/>
            <person name="de Oliveira A.C."/>
            <person name="Bevan M."/>
            <person name="Bancroft I."/>
            <person name="Minx P."/>
            <person name="Cordum H."/>
            <person name="Wilson R."/>
            <person name="Cheng Z."/>
            <person name="Jin W."/>
            <person name="Jiang J."/>
            <person name="Leong S.A."/>
            <person name="Iwama H."/>
            <person name="Gojobori T."/>
            <person name="Itoh T."/>
            <person name="Niimura Y."/>
            <person name="Fujii Y."/>
            <person name="Habara T."/>
            <person name="Sakai H."/>
            <person name="Sato Y."/>
            <person name="Wilson G."/>
            <person name="Kumar K."/>
            <person name="McCouch S."/>
            <person name="Juretic N."/>
            <person name="Hoen D."/>
            <person name="Wright S."/>
            <person name="Bruskiewich R."/>
            <person name="Bureau T."/>
            <person name="Miyao A."/>
            <person name="Hirochika H."/>
            <person name="Nishikawa T."/>
            <person name="Kadowaki K."/>
            <person name="Sugiura M."/>
            <person name="Burr B."/>
            <person name="Sasaki T."/>
        </authorList>
    </citation>
    <scope>NUCLEOTIDE SEQUENCE [LARGE SCALE GENOMIC DNA]</scope>
    <source>
        <strain evidence="4">cv. Nipponbare</strain>
    </source>
</reference>
<feature type="compositionally biased region" description="Basic residues" evidence="1">
    <location>
        <begin position="120"/>
        <end position="129"/>
    </location>
</feature>
<protein>
    <recommendedName>
        <fullName evidence="2">DUF8039 domain-containing protein</fullName>
    </recommendedName>
</protein>
<dbReference type="Pfam" id="PF26133">
    <property type="entry name" value="DUF8039"/>
    <property type="match status" value="1"/>
</dbReference>
<evidence type="ECO:0000259" key="2">
    <source>
        <dbReference type="Pfam" id="PF26133"/>
    </source>
</evidence>
<evidence type="ECO:0000313" key="4">
    <source>
        <dbReference type="Proteomes" id="UP000000763"/>
    </source>
</evidence>